<reference evidence="1" key="1">
    <citation type="journal article" date="2022" name="bioRxiv">
        <title>Sequencing and chromosome-scale assembly of the giantPleurodeles waltlgenome.</title>
        <authorList>
            <person name="Brown T."/>
            <person name="Elewa A."/>
            <person name="Iarovenko S."/>
            <person name="Subramanian E."/>
            <person name="Araus A.J."/>
            <person name="Petzold A."/>
            <person name="Susuki M."/>
            <person name="Suzuki K.-i.T."/>
            <person name="Hayashi T."/>
            <person name="Toyoda A."/>
            <person name="Oliveira C."/>
            <person name="Osipova E."/>
            <person name="Leigh N.D."/>
            <person name="Simon A."/>
            <person name="Yun M.H."/>
        </authorList>
    </citation>
    <scope>NUCLEOTIDE SEQUENCE</scope>
    <source>
        <strain evidence="1">20211129_DDA</strain>
        <tissue evidence="1">Liver</tissue>
    </source>
</reference>
<gene>
    <name evidence="1" type="ORF">NDU88_007256</name>
</gene>
<dbReference type="Proteomes" id="UP001066276">
    <property type="component" value="Chromosome 10"/>
</dbReference>
<evidence type="ECO:0000313" key="2">
    <source>
        <dbReference type="Proteomes" id="UP001066276"/>
    </source>
</evidence>
<organism evidence="1 2">
    <name type="scientific">Pleurodeles waltl</name>
    <name type="common">Iberian ribbed newt</name>
    <dbReference type="NCBI Taxonomy" id="8319"/>
    <lineage>
        <taxon>Eukaryota</taxon>
        <taxon>Metazoa</taxon>
        <taxon>Chordata</taxon>
        <taxon>Craniata</taxon>
        <taxon>Vertebrata</taxon>
        <taxon>Euteleostomi</taxon>
        <taxon>Amphibia</taxon>
        <taxon>Batrachia</taxon>
        <taxon>Caudata</taxon>
        <taxon>Salamandroidea</taxon>
        <taxon>Salamandridae</taxon>
        <taxon>Pleurodelinae</taxon>
        <taxon>Pleurodeles</taxon>
    </lineage>
</organism>
<keyword evidence="2" id="KW-1185">Reference proteome</keyword>
<comment type="caution">
    <text evidence="1">The sequence shown here is derived from an EMBL/GenBank/DDBJ whole genome shotgun (WGS) entry which is preliminary data.</text>
</comment>
<evidence type="ECO:0000313" key="1">
    <source>
        <dbReference type="EMBL" id="KAJ1102203.1"/>
    </source>
</evidence>
<dbReference type="AlphaFoldDB" id="A0AAV7MFM5"/>
<accession>A0AAV7MFM5</accession>
<proteinExistence type="predicted"/>
<sequence length="456" mass="50638">MPSDAMGRKINPTITSVWQRNAPLSRTHVNKEHCTLWSPVGHPRPLTSSDAMGSDAMSWQRNPTITSLLQRNAPLSRTHVNKEHCTLWSPVGHPRPLTSSDAMGSDAMSWQRNPTITSVWQRNAPPSRTHVNKEHCTLWSPVGHPRPLTSSDAMGSDAMSWQRNPTITSLLQRNAPPSRTHVNKEHCTLWSPVGHPRPLTSSDAMGSDAMSWQRNPTITSLLQRNAPLSRTHVNKEHCTLWSPVGHPRPLTSSDAMGSDAMSWQRNPTITSVWQRNAPPSRTHVNKEHCTLWSPVGHPRPLTSSDAMGSDAMSWQRNPTVTSLLQRNAPLSRTHVNKEHCTLWSPVGHPRPLTSSDAMGSDAMSWQRNPTITSVWQRNAPPSRTHVNKEHCTLWSSVGHPRPLTSSDAMGSDAMSWQRNPTITSVWQRNAPLSRTREQGTLHPVVTCGASSASDLQ</sequence>
<name>A0AAV7MFM5_PLEWA</name>
<dbReference type="EMBL" id="JANPWB010000014">
    <property type="protein sequence ID" value="KAJ1102203.1"/>
    <property type="molecule type" value="Genomic_DNA"/>
</dbReference>
<protein>
    <submittedName>
        <fullName evidence="1">Uncharacterized protein</fullName>
    </submittedName>
</protein>